<evidence type="ECO:0000313" key="2">
    <source>
        <dbReference type="EMBL" id="KAJ1348591.1"/>
    </source>
</evidence>
<evidence type="ECO:0008006" key="4">
    <source>
        <dbReference type="Google" id="ProtNLM"/>
    </source>
</evidence>
<dbReference type="Proteomes" id="UP001196413">
    <property type="component" value="Unassembled WGS sequence"/>
</dbReference>
<organism evidence="2 3">
    <name type="scientific">Parelaphostrongylus tenuis</name>
    <name type="common">Meningeal worm</name>
    <dbReference type="NCBI Taxonomy" id="148309"/>
    <lineage>
        <taxon>Eukaryota</taxon>
        <taxon>Metazoa</taxon>
        <taxon>Ecdysozoa</taxon>
        <taxon>Nematoda</taxon>
        <taxon>Chromadorea</taxon>
        <taxon>Rhabditida</taxon>
        <taxon>Rhabditina</taxon>
        <taxon>Rhabditomorpha</taxon>
        <taxon>Strongyloidea</taxon>
        <taxon>Metastrongylidae</taxon>
        <taxon>Parelaphostrongylus</taxon>
    </lineage>
</organism>
<dbReference type="EMBL" id="JAHQIW010000524">
    <property type="protein sequence ID" value="KAJ1348591.1"/>
    <property type="molecule type" value="Genomic_DNA"/>
</dbReference>
<accession>A0AAD5MGB3</accession>
<evidence type="ECO:0000256" key="1">
    <source>
        <dbReference type="SAM" id="MobiDB-lite"/>
    </source>
</evidence>
<feature type="compositionally biased region" description="Acidic residues" evidence="1">
    <location>
        <begin position="74"/>
        <end position="92"/>
    </location>
</feature>
<reference evidence="2" key="1">
    <citation type="submission" date="2021-06" db="EMBL/GenBank/DDBJ databases">
        <title>Parelaphostrongylus tenuis whole genome reference sequence.</title>
        <authorList>
            <person name="Garwood T.J."/>
            <person name="Larsen P.A."/>
            <person name="Fountain-Jones N.M."/>
            <person name="Garbe J.R."/>
            <person name="Macchietto M.G."/>
            <person name="Kania S.A."/>
            <person name="Gerhold R.W."/>
            <person name="Richards J.E."/>
            <person name="Wolf T.M."/>
        </authorList>
    </citation>
    <scope>NUCLEOTIDE SEQUENCE</scope>
    <source>
        <strain evidence="2">MNPRO001-30</strain>
        <tissue evidence="2">Meninges</tissue>
    </source>
</reference>
<dbReference type="AlphaFoldDB" id="A0AAD5MGB3"/>
<feature type="region of interest" description="Disordered" evidence="1">
    <location>
        <begin position="70"/>
        <end position="109"/>
    </location>
</feature>
<sequence length="173" mass="19145">MFKLLRDLKLYFTEYDADSLDLEVLDMRKDDCFLFIAGPKDVKARSGAQLRIGDRIAAIAASCTTTTKGSFVGDDNDNNKDDDDDNKDEDDELQHRREGGAVATTSEGAAARGDELQLIRSPQAAEFRAIVARSANHVVAIAVLRESVNMVVSVLSLPFPFLLFSRRSRFLTD</sequence>
<gene>
    <name evidence="2" type="ORF">KIN20_003924</name>
</gene>
<keyword evidence="3" id="KW-1185">Reference proteome</keyword>
<evidence type="ECO:0000313" key="3">
    <source>
        <dbReference type="Proteomes" id="UP001196413"/>
    </source>
</evidence>
<proteinExistence type="predicted"/>
<name>A0AAD5MGB3_PARTN</name>
<protein>
    <recommendedName>
        <fullName evidence="4">PDZ domain-containing protein</fullName>
    </recommendedName>
</protein>
<comment type="caution">
    <text evidence="2">The sequence shown here is derived from an EMBL/GenBank/DDBJ whole genome shotgun (WGS) entry which is preliminary data.</text>
</comment>